<protein>
    <submittedName>
        <fullName evidence="15">Type II secretion system protein GspD</fullName>
    </submittedName>
</protein>
<dbReference type="GO" id="GO:0015628">
    <property type="term" value="P:protein secretion by the type II secretion system"/>
    <property type="evidence" value="ECO:0007669"/>
    <property type="project" value="InterPro"/>
</dbReference>
<dbReference type="GO" id="GO:0015627">
    <property type="term" value="C:type II protein secretion system complex"/>
    <property type="evidence" value="ECO:0007669"/>
    <property type="project" value="InterPro"/>
</dbReference>
<dbReference type="InterPro" id="IPR004846">
    <property type="entry name" value="T2SS/T3SS_dom"/>
</dbReference>
<feature type="domain" description="NolW-like" evidence="13">
    <location>
        <begin position="195"/>
        <end position="255"/>
    </location>
</feature>
<evidence type="ECO:0000256" key="3">
    <source>
        <dbReference type="ARBA" id="ARBA00022448"/>
    </source>
</evidence>
<dbReference type="EMBL" id="QFPN01000010">
    <property type="protein sequence ID" value="PZQ11886.1"/>
    <property type="molecule type" value="Genomic_DNA"/>
</dbReference>
<keyword evidence="8" id="KW-0472">Membrane</keyword>
<evidence type="ECO:0000259" key="14">
    <source>
        <dbReference type="Pfam" id="PF21305"/>
    </source>
</evidence>
<dbReference type="InterPro" id="IPR001775">
    <property type="entry name" value="GspD/PilQ"/>
</dbReference>
<evidence type="ECO:0000313" key="15">
    <source>
        <dbReference type="EMBL" id="PZQ11886.1"/>
    </source>
</evidence>
<dbReference type="InterPro" id="IPR013356">
    <property type="entry name" value="T2SS_GspD"/>
</dbReference>
<dbReference type="InterPro" id="IPR005644">
    <property type="entry name" value="NolW-like"/>
</dbReference>
<feature type="domain" description="Type II/III secretion system secretin-like" evidence="12">
    <location>
        <begin position="522"/>
        <end position="688"/>
    </location>
</feature>
<dbReference type="PRINTS" id="PR00811">
    <property type="entry name" value="BCTERIALGSPD"/>
</dbReference>
<accession>A0A2W5K471</accession>
<evidence type="ECO:0000259" key="13">
    <source>
        <dbReference type="Pfam" id="PF03958"/>
    </source>
</evidence>
<feature type="domain" description="GspD-like N0" evidence="14">
    <location>
        <begin position="110"/>
        <end position="180"/>
    </location>
</feature>
<dbReference type="Pfam" id="PF00263">
    <property type="entry name" value="Secretin"/>
    <property type="match status" value="1"/>
</dbReference>
<keyword evidence="4" id="KW-1134">Transmembrane beta strand</keyword>
<sequence>MAAGRRSRAGTSAVMRNSHGALVIAFSVLLAACATDGAGPDSAEADTGFLGSAGASLTAGRPASRGASAALGGHGDRRRGYTDLATASLSRAAEAGPRASLGDDGRTVSLNFVDADVQEFVRIVFDEVLKESAIVDPGVSGKITVRTVQPVSKASAVELVRNVLQMNGASLTRSNGVYRIEKAAEGRRGKLGDAMRVFPLQHIDADQARSAIQSVAGQGAEIFSNKGGRFLVVSGAPADLNAVEQVLASLDVDQMAGMSFALVPLQDGGAQAVAGELTQMFGQSGALKAVPIQRMNALLLIGRTPAAVERAKAWIRRLDQAGQDERKVFVYAVQNRRAQEIAKVLNGMLGASSARSGGSQEPASRTAVAPTVKTTSASTDGGFVNPRVDQVFADVSEGDAEGSSAAAAGAASGGRSPLSRGEVAVSADLSTNSLVVIARPDDYRLVEAAIRRLDVQPAQVIIEATIFEVQLNDTLRHGVRWFFEQGNHGAILTDANNGSLGPTYPGFNYIFQVPKARIVLNALESMTRLEVISSPALTVLDNQTATLKVGDQVPIATRSAQSTTNPDAPIVNDIELKDTGVILSVTPRVNAGGLVQLDISQEVSDVVETTTSSINSPTIRQRSVNSSVAVQSGTEIILGGLISRRSETGRSGLPLLKDIPVLGEAFTSNATRGQARNELLIIIRPVVMSNQTDVLAVTQEIKARMQGLPAPARGNVVKAKY</sequence>
<dbReference type="InterPro" id="IPR038591">
    <property type="entry name" value="NolW-like_sf"/>
</dbReference>
<keyword evidence="9" id="KW-0998">Cell outer membrane</keyword>
<dbReference type="Pfam" id="PF21305">
    <property type="entry name" value="type_II_gspD_N0"/>
    <property type="match status" value="1"/>
</dbReference>
<evidence type="ECO:0000256" key="7">
    <source>
        <dbReference type="ARBA" id="ARBA00022927"/>
    </source>
</evidence>
<dbReference type="Gene3D" id="3.30.1370.120">
    <property type="match status" value="3"/>
</dbReference>
<evidence type="ECO:0000256" key="4">
    <source>
        <dbReference type="ARBA" id="ARBA00022452"/>
    </source>
</evidence>
<evidence type="ECO:0000313" key="16">
    <source>
        <dbReference type="Proteomes" id="UP000249577"/>
    </source>
</evidence>
<comment type="similarity">
    <text evidence="2">Belongs to the bacterial secretin family. GSP D subfamily.</text>
</comment>
<comment type="caution">
    <text evidence="15">The sequence shown here is derived from an EMBL/GenBank/DDBJ whole genome shotgun (WGS) entry which is preliminary data.</text>
</comment>
<feature type="domain" description="NolW-like" evidence="13">
    <location>
        <begin position="328"/>
        <end position="459"/>
    </location>
</feature>
<feature type="domain" description="NolW-like" evidence="13">
    <location>
        <begin position="262"/>
        <end position="322"/>
    </location>
</feature>
<dbReference type="GO" id="GO:0009279">
    <property type="term" value="C:cell outer membrane"/>
    <property type="evidence" value="ECO:0007669"/>
    <property type="project" value="UniProtKB-SubCell"/>
</dbReference>
<keyword evidence="3 10" id="KW-0813">Transport</keyword>
<keyword evidence="7" id="KW-0653">Protein transport</keyword>
<reference evidence="15 16" key="1">
    <citation type="submission" date="2017-08" db="EMBL/GenBank/DDBJ databases">
        <title>Infants hospitalized years apart are colonized by the same room-sourced microbial strains.</title>
        <authorList>
            <person name="Brooks B."/>
            <person name="Olm M.R."/>
            <person name="Firek B.A."/>
            <person name="Baker R."/>
            <person name="Thomas B.C."/>
            <person name="Morowitz M.J."/>
            <person name="Banfield J.F."/>
        </authorList>
    </citation>
    <scope>NUCLEOTIDE SEQUENCE [LARGE SCALE GENOMIC DNA]</scope>
    <source>
        <strain evidence="15">S2_005_003_R2_43</strain>
    </source>
</reference>
<evidence type="ECO:0000256" key="8">
    <source>
        <dbReference type="ARBA" id="ARBA00023136"/>
    </source>
</evidence>
<dbReference type="PANTHER" id="PTHR30332">
    <property type="entry name" value="PROBABLE GENERAL SECRETION PATHWAY PROTEIN D"/>
    <property type="match status" value="1"/>
</dbReference>
<name>A0A2W5K471_ANCNO</name>
<evidence type="ECO:0000256" key="1">
    <source>
        <dbReference type="ARBA" id="ARBA00004442"/>
    </source>
</evidence>
<evidence type="ECO:0000259" key="12">
    <source>
        <dbReference type="Pfam" id="PF00263"/>
    </source>
</evidence>
<evidence type="ECO:0000256" key="9">
    <source>
        <dbReference type="ARBA" id="ARBA00023237"/>
    </source>
</evidence>
<dbReference type="Pfam" id="PF03958">
    <property type="entry name" value="Secretin_N"/>
    <property type="match status" value="3"/>
</dbReference>
<evidence type="ECO:0000256" key="10">
    <source>
        <dbReference type="RuleBase" id="RU004004"/>
    </source>
</evidence>
<dbReference type="InterPro" id="IPR050810">
    <property type="entry name" value="Bact_Secretion_Sys_Channel"/>
</dbReference>
<proteinExistence type="inferred from homology"/>
<dbReference type="PANTHER" id="PTHR30332:SF25">
    <property type="entry name" value="SECRETIN XPSD"/>
    <property type="match status" value="1"/>
</dbReference>
<gene>
    <name evidence="15" type="primary">gspD</name>
    <name evidence="15" type="ORF">DI565_17030</name>
</gene>
<dbReference type="PROSITE" id="PS51257">
    <property type="entry name" value="PROKAR_LIPOPROTEIN"/>
    <property type="match status" value="1"/>
</dbReference>
<keyword evidence="5" id="KW-0812">Transmembrane</keyword>
<dbReference type="InterPro" id="IPR049371">
    <property type="entry name" value="GspD-like_N0"/>
</dbReference>
<keyword evidence="6" id="KW-0732">Signal</keyword>
<dbReference type="Proteomes" id="UP000249577">
    <property type="component" value="Unassembled WGS sequence"/>
</dbReference>
<feature type="region of interest" description="Disordered" evidence="11">
    <location>
        <begin position="352"/>
        <end position="380"/>
    </location>
</feature>
<evidence type="ECO:0000256" key="5">
    <source>
        <dbReference type="ARBA" id="ARBA00022692"/>
    </source>
</evidence>
<dbReference type="NCBIfam" id="TIGR02517">
    <property type="entry name" value="type_II_gspD"/>
    <property type="match status" value="1"/>
</dbReference>
<evidence type="ECO:0000256" key="2">
    <source>
        <dbReference type="ARBA" id="ARBA00006980"/>
    </source>
</evidence>
<evidence type="ECO:0000256" key="11">
    <source>
        <dbReference type="SAM" id="MobiDB-lite"/>
    </source>
</evidence>
<evidence type="ECO:0000256" key="6">
    <source>
        <dbReference type="ARBA" id="ARBA00022729"/>
    </source>
</evidence>
<feature type="compositionally biased region" description="Polar residues" evidence="11">
    <location>
        <begin position="353"/>
        <end position="363"/>
    </location>
</feature>
<organism evidence="15 16">
    <name type="scientific">Ancylobacter novellus</name>
    <name type="common">Thiobacillus novellus</name>
    <dbReference type="NCBI Taxonomy" id="921"/>
    <lineage>
        <taxon>Bacteria</taxon>
        <taxon>Pseudomonadati</taxon>
        <taxon>Pseudomonadota</taxon>
        <taxon>Alphaproteobacteria</taxon>
        <taxon>Hyphomicrobiales</taxon>
        <taxon>Xanthobacteraceae</taxon>
        <taxon>Ancylobacter</taxon>
    </lineage>
</organism>
<dbReference type="Gene3D" id="3.55.50.30">
    <property type="match status" value="1"/>
</dbReference>
<comment type="subcellular location">
    <subcellularLocation>
        <location evidence="1 10">Cell outer membrane</location>
    </subcellularLocation>
</comment>
<dbReference type="AlphaFoldDB" id="A0A2W5K471"/>